<comment type="cofactor">
    <cofactor evidence="42">
        <name>Ca(2+)</name>
        <dbReference type="ChEBI" id="CHEBI:29108"/>
    </cofactor>
    <text evidence="42">Binds 1 Ca(2+) ion per subunit.</text>
</comment>
<gene>
    <name evidence="44" type="ORF">MATL_G00078360</name>
</gene>
<dbReference type="Gene3D" id="2.60.40.10">
    <property type="entry name" value="Immunoglobulins"/>
    <property type="match status" value="3"/>
</dbReference>
<dbReference type="InterPro" id="IPR050779">
    <property type="entry name" value="Transglutaminase"/>
</dbReference>
<dbReference type="GO" id="GO:0005886">
    <property type="term" value="C:plasma membrane"/>
    <property type="evidence" value="ECO:0007669"/>
    <property type="project" value="UniProtKB-SubCell"/>
</dbReference>
<evidence type="ECO:0000256" key="37">
    <source>
        <dbReference type="ARBA" id="ARBA00047868"/>
    </source>
</evidence>
<evidence type="ECO:0000256" key="23">
    <source>
        <dbReference type="ARBA" id="ARBA00023315"/>
    </source>
</evidence>
<dbReference type="GO" id="GO:0005829">
    <property type="term" value="C:cytosol"/>
    <property type="evidence" value="ECO:0007669"/>
    <property type="project" value="UniProtKB-SubCell"/>
</dbReference>
<evidence type="ECO:0000256" key="3">
    <source>
        <dbReference type="ARBA" id="ARBA00004236"/>
    </source>
</evidence>
<keyword evidence="19" id="KW-0496">Mitochondrion</keyword>
<evidence type="ECO:0000256" key="9">
    <source>
        <dbReference type="ARBA" id="ARBA00022475"/>
    </source>
</evidence>
<dbReference type="GO" id="GO:0005694">
    <property type="term" value="C:chromosome"/>
    <property type="evidence" value="ECO:0007669"/>
    <property type="project" value="UniProtKB-SubCell"/>
</dbReference>
<dbReference type="EMBL" id="JAFDVH010000005">
    <property type="protein sequence ID" value="KAG7478224.1"/>
    <property type="molecule type" value="Genomic_DNA"/>
</dbReference>
<comment type="subcellular location">
    <subcellularLocation>
        <location evidence="3">Cell membrane</location>
    </subcellularLocation>
    <subcellularLocation>
        <location evidence="4">Chromosome</location>
    </subcellularLocation>
    <subcellularLocation>
        <location evidence="6">Cytoplasm</location>
        <location evidence="6">Cytosol</location>
    </subcellularLocation>
    <subcellularLocation>
        <location evidence="2">Mitochondrion</location>
    </subcellularLocation>
    <subcellularLocation>
        <location evidence="1">Nucleus</location>
    </subcellularLocation>
    <subcellularLocation>
        <location evidence="5">Secreted</location>
        <location evidence="5">Extracellular space</location>
        <location evidence="5">Extracellular matrix</location>
    </subcellularLocation>
</comment>
<dbReference type="PROSITE" id="PS00547">
    <property type="entry name" value="TRANSGLUTAMINASES"/>
    <property type="match status" value="1"/>
</dbReference>
<evidence type="ECO:0000256" key="12">
    <source>
        <dbReference type="ARBA" id="ARBA00022530"/>
    </source>
</evidence>
<dbReference type="GO" id="GO:0050568">
    <property type="term" value="F:protein-glutamine glutaminase activity"/>
    <property type="evidence" value="ECO:0007669"/>
    <property type="project" value="UniProtKB-EC"/>
</dbReference>
<evidence type="ECO:0000256" key="5">
    <source>
        <dbReference type="ARBA" id="ARBA00004498"/>
    </source>
</evidence>
<protein>
    <recommendedName>
        <fullName evidence="28">Protein-glutamine gamma-glutamyltransferase 2</fullName>
        <ecNumber evidence="24">2.3.2.13</ecNumber>
        <ecNumber evidence="27">3.5.1.44</ecNumber>
    </recommendedName>
    <alternativeName>
        <fullName evidence="31">Isopeptidase TGM2</fullName>
    </alternativeName>
    <alternativeName>
        <fullName evidence="33">Protein-glutamine deamidase TGM2</fullName>
    </alternativeName>
    <alternativeName>
        <fullName evidence="32">Protein-glutamine dopaminyltransferase TGM2</fullName>
    </alternativeName>
    <alternativeName>
        <fullName evidence="35">Protein-glutamine histaminyltransferase TGM2</fullName>
    </alternativeName>
    <alternativeName>
        <fullName evidence="36">Protein-glutamine noradrenalinyltransferase TGM2</fullName>
    </alternativeName>
    <alternativeName>
        <fullName evidence="34">Protein-glutamine serotonyltransferase TGM2</fullName>
    </alternativeName>
    <alternativeName>
        <fullName evidence="30">Tissue transglutaminase</fullName>
    </alternativeName>
    <alternativeName>
        <fullName evidence="29">Transglutaminase-2</fullName>
    </alternativeName>
</protein>
<evidence type="ECO:0000256" key="14">
    <source>
        <dbReference type="ARBA" id="ARBA00022679"/>
    </source>
</evidence>
<dbReference type="SMART" id="SM00460">
    <property type="entry name" value="TGc"/>
    <property type="match status" value="1"/>
</dbReference>
<evidence type="ECO:0000256" key="22">
    <source>
        <dbReference type="ARBA" id="ARBA00023242"/>
    </source>
</evidence>
<dbReference type="InterPro" id="IPR038765">
    <property type="entry name" value="Papain-like_cys_pep_sf"/>
</dbReference>
<dbReference type="GO" id="GO:0005739">
    <property type="term" value="C:mitochondrion"/>
    <property type="evidence" value="ECO:0007669"/>
    <property type="project" value="UniProtKB-SubCell"/>
</dbReference>
<dbReference type="SUPFAM" id="SSF54001">
    <property type="entry name" value="Cysteine proteinases"/>
    <property type="match status" value="1"/>
</dbReference>
<evidence type="ECO:0000256" key="31">
    <source>
        <dbReference type="ARBA" id="ARBA00042099"/>
    </source>
</evidence>
<dbReference type="PIRSF" id="PIRSF000459">
    <property type="entry name" value="TGM_EBP42"/>
    <property type="match status" value="1"/>
</dbReference>
<dbReference type="GO" id="GO:0007399">
    <property type="term" value="P:nervous system development"/>
    <property type="evidence" value="ECO:0007669"/>
    <property type="project" value="UniProtKB-ARBA"/>
</dbReference>
<dbReference type="InterPro" id="IPR001102">
    <property type="entry name" value="Transglutaminase_N"/>
</dbReference>
<keyword evidence="21" id="KW-0472">Membrane</keyword>
<evidence type="ECO:0000256" key="7">
    <source>
        <dbReference type="ARBA" id="ARBA00005968"/>
    </source>
</evidence>
<feature type="binding site" evidence="42">
    <location>
        <position position="448"/>
    </location>
    <ligand>
        <name>Ca(2+)</name>
        <dbReference type="ChEBI" id="CHEBI:29108"/>
    </ligand>
</feature>
<keyword evidence="13" id="KW-0645">Protease</keyword>
<evidence type="ECO:0000256" key="27">
    <source>
        <dbReference type="ARBA" id="ARBA00039019"/>
    </source>
</evidence>
<evidence type="ECO:0000256" key="1">
    <source>
        <dbReference type="ARBA" id="ARBA00004123"/>
    </source>
</evidence>
<dbReference type="AlphaFoldDB" id="A0A9D3T9H9"/>
<evidence type="ECO:0000256" key="15">
    <source>
        <dbReference type="ARBA" id="ARBA00022723"/>
    </source>
</evidence>
<keyword evidence="18 42" id="KW-0106">Calcium</keyword>
<comment type="catalytic activity">
    <reaction evidence="37">
        <text>L-glutaminyl-[protein] + H2O = L-glutamyl-[protein] + NH4(+)</text>
        <dbReference type="Rhea" id="RHEA:16441"/>
        <dbReference type="Rhea" id="RHEA-COMP:10207"/>
        <dbReference type="Rhea" id="RHEA-COMP:10208"/>
        <dbReference type="ChEBI" id="CHEBI:15377"/>
        <dbReference type="ChEBI" id="CHEBI:28938"/>
        <dbReference type="ChEBI" id="CHEBI:29973"/>
        <dbReference type="ChEBI" id="CHEBI:30011"/>
        <dbReference type="EC" id="3.5.1.44"/>
    </reaction>
    <physiologicalReaction direction="left-to-right" evidence="37">
        <dbReference type="Rhea" id="RHEA:16442"/>
    </physiologicalReaction>
</comment>
<evidence type="ECO:0000256" key="26">
    <source>
        <dbReference type="ARBA" id="ARBA00036876"/>
    </source>
</evidence>
<evidence type="ECO:0000256" key="8">
    <source>
        <dbReference type="ARBA" id="ARBA00022454"/>
    </source>
</evidence>
<dbReference type="GO" id="GO:0046872">
    <property type="term" value="F:metal ion binding"/>
    <property type="evidence" value="ECO:0007669"/>
    <property type="project" value="UniProtKB-KW"/>
</dbReference>
<dbReference type="SUPFAM" id="SSF49309">
    <property type="entry name" value="Transglutaminase, two C-terminal domains"/>
    <property type="match status" value="2"/>
</dbReference>
<keyword evidence="14" id="KW-0808">Transferase</keyword>
<evidence type="ECO:0000256" key="20">
    <source>
        <dbReference type="ARBA" id="ARBA00023134"/>
    </source>
</evidence>
<comment type="catalytic activity">
    <reaction evidence="26">
        <text>L-glutaminyl-[protein] + L-lysyl-[protein] = [protein]-L-lysyl-N(6)-5-L-glutamyl-[protein] + NH4(+)</text>
        <dbReference type="Rhea" id="RHEA:54816"/>
        <dbReference type="Rhea" id="RHEA-COMP:9752"/>
        <dbReference type="Rhea" id="RHEA-COMP:10207"/>
        <dbReference type="Rhea" id="RHEA-COMP:14005"/>
        <dbReference type="ChEBI" id="CHEBI:28938"/>
        <dbReference type="ChEBI" id="CHEBI:29969"/>
        <dbReference type="ChEBI" id="CHEBI:30011"/>
        <dbReference type="ChEBI" id="CHEBI:138370"/>
        <dbReference type="EC" id="2.3.2.13"/>
    </reaction>
    <physiologicalReaction direction="left-to-right" evidence="26">
        <dbReference type="Rhea" id="RHEA:54817"/>
    </physiologicalReaction>
</comment>
<evidence type="ECO:0000256" key="2">
    <source>
        <dbReference type="ARBA" id="ARBA00004173"/>
    </source>
</evidence>
<feature type="domain" description="Transglutaminase-like" evidence="43">
    <location>
        <begin position="268"/>
        <end position="362"/>
    </location>
</feature>
<evidence type="ECO:0000256" key="35">
    <source>
        <dbReference type="ARBA" id="ARBA00043104"/>
    </source>
</evidence>
<evidence type="ECO:0000256" key="30">
    <source>
        <dbReference type="ARBA" id="ARBA00041677"/>
    </source>
</evidence>
<evidence type="ECO:0000256" key="4">
    <source>
        <dbReference type="ARBA" id="ARBA00004286"/>
    </source>
</evidence>
<feature type="active site" evidence="41">
    <location>
        <position position="276"/>
    </location>
</feature>
<feature type="binding site" evidence="42">
    <location>
        <position position="453"/>
    </location>
    <ligand>
        <name>Ca(2+)</name>
        <dbReference type="ChEBI" id="CHEBI:29108"/>
    </ligand>
</feature>
<evidence type="ECO:0000256" key="39">
    <source>
        <dbReference type="ARBA" id="ARBA00048230"/>
    </source>
</evidence>
<keyword evidence="12" id="KW-0272">Extracellular matrix</keyword>
<evidence type="ECO:0000256" key="24">
    <source>
        <dbReference type="ARBA" id="ARBA00024222"/>
    </source>
</evidence>
<dbReference type="GO" id="GO:0005525">
    <property type="term" value="F:GTP binding"/>
    <property type="evidence" value="ECO:0007669"/>
    <property type="project" value="UniProtKB-KW"/>
</dbReference>
<dbReference type="InterPro" id="IPR023608">
    <property type="entry name" value="Transglutaminase_animal"/>
</dbReference>
<dbReference type="GO" id="GO:0008233">
    <property type="term" value="F:peptidase activity"/>
    <property type="evidence" value="ECO:0007669"/>
    <property type="project" value="UniProtKB-KW"/>
</dbReference>
<evidence type="ECO:0000256" key="29">
    <source>
        <dbReference type="ARBA" id="ARBA00041650"/>
    </source>
</evidence>
<feature type="active site" evidence="41">
    <location>
        <position position="359"/>
    </location>
</feature>
<dbReference type="FunFam" id="3.90.260.10:FF:000001">
    <property type="entry name" value="Protein-glutamine gamma-glutamyltransferase 2"/>
    <property type="match status" value="1"/>
</dbReference>
<feature type="active site" evidence="41">
    <location>
        <position position="334"/>
    </location>
</feature>
<evidence type="ECO:0000256" key="18">
    <source>
        <dbReference type="ARBA" id="ARBA00022837"/>
    </source>
</evidence>
<dbReference type="InterPro" id="IPR036238">
    <property type="entry name" value="Transglutaminase_C_sf"/>
</dbReference>
<evidence type="ECO:0000256" key="13">
    <source>
        <dbReference type="ARBA" id="ARBA00022670"/>
    </source>
</evidence>
<evidence type="ECO:0000256" key="40">
    <source>
        <dbReference type="ARBA" id="ARBA00048365"/>
    </source>
</evidence>
<keyword evidence="20" id="KW-0342">GTP-binding</keyword>
<comment type="catalytic activity">
    <reaction evidence="40">
        <text>L-glutaminyl-[protein] + dopamine = 5-dopaminyl-L-glutamyl-[protein] + NH4(+)</text>
        <dbReference type="Rhea" id="RHEA:66556"/>
        <dbReference type="Rhea" id="RHEA-COMP:10207"/>
        <dbReference type="Rhea" id="RHEA-COMP:17053"/>
        <dbReference type="ChEBI" id="CHEBI:28938"/>
        <dbReference type="ChEBI" id="CHEBI:30011"/>
        <dbReference type="ChEBI" id="CHEBI:59905"/>
        <dbReference type="ChEBI" id="CHEBI:167175"/>
    </reaction>
    <physiologicalReaction direction="left-to-right" evidence="40">
        <dbReference type="Rhea" id="RHEA:66557"/>
    </physiologicalReaction>
</comment>
<feature type="binding site" evidence="42">
    <location>
        <position position="401"/>
    </location>
    <ligand>
        <name>Ca(2+)</name>
        <dbReference type="ChEBI" id="CHEBI:29108"/>
    </ligand>
</feature>
<evidence type="ECO:0000313" key="44">
    <source>
        <dbReference type="EMBL" id="KAG7478224.1"/>
    </source>
</evidence>
<dbReference type="InterPro" id="IPR013783">
    <property type="entry name" value="Ig-like_fold"/>
</dbReference>
<keyword evidence="8" id="KW-0158">Chromosome</keyword>
<keyword evidence="22" id="KW-0539">Nucleus</keyword>
<dbReference type="Proteomes" id="UP001046870">
    <property type="component" value="Chromosome 5"/>
</dbReference>
<sequence length="701" mass="78386">MALEVTKIELHCVKNNAAHNTDGISTDRLIVRRGQSFLLTFHFSCRFSTTNDVLELTVETGPQASEAVGTKSVFKVPGEHSTNAKKSWDAKIQETTPTSVTLAITSPADASIGEYALSVKTDPYKTQVLSIGRLIVLFNPWCAEDWVYLPLQNEREEYVMNEQGLVYRGSNGYITSLAWNFGQFEDDIVDICLKLLDVNPKCMQDAKEDYSARCNPIYVSRVVSAMINSNDDRGVLLGRWDGNYIGGVPPTHWNGTVEILRQWIKYGCYPVKYGQCWVFAAVMCTVMRCLGIPCRVVTNFESAHDTDGSLTIDEFFSDYGVRPRESHDSVWNFHVWVEAWMRRPDLSRDAIYDGWQVLDPTPQELSEGVHCCGPAPVKAILEGHTDLKYDVPFVFAEVNADRVTWMVYADGSKKEIFSDTESVGQNISTKSVGSDKRENITANYKYPEGTEKERRVFKTAVSRGKMIKDEKPDKTPAPPNISMKIEEFSKPINGKDIDLNLIVHSDDPALRELVIHINAQAMQYTGVLASNIWSDEREVQLQPNNELKMLIHIPFSKYGQHMLGNNSIKVTAVGKDKQSSEAVYLAERNIVPASPPFKITTTGLPKLYSNMVAEVVFENPLPVALNDCSISLTGSGLLSHTVETRVKSLGPGLRVRVQIPLTPYRAGPKKLVADFDCDLFQDIKTSCNVDIKPIHSIYSLS</sequence>
<dbReference type="Pfam" id="PF01841">
    <property type="entry name" value="Transglut_core"/>
    <property type="match status" value="1"/>
</dbReference>
<dbReference type="SUPFAM" id="SSF81296">
    <property type="entry name" value="E set domains"/>
    <property type="match status" value="1"/>
</dbReference>
<comment type="catalytic activity">
    <reaction evidence="38">
        <text>L-glutaminyl-[protein] + histamine = 5-histaminyl-L-glutamyl-[protein] + NH4(+)</text>
        <dbReference type="Rhea" id="RHEA:66564"/>
        <dbReference type="Rhea" id="RHEA-COMP:10207"/>
        <dbReference type="Rhea" id="RHEA-COMP:17056"/>
        <dbReference type="ChEBI" id="CHEBI:28938"/>
        <dbReference type="ChEBI" id="CHEBI:30011"/>
        <dbReference type="ChEBI" id="CHEBI:58432"/>
        <dbReference type="ChEBI" id="CHEBI:167179"/>
    </reaction>
    <physiologicalReaction direction="left-to-right" evidence="38">
        <dbReference type="Rhea" id="RHEA:66565"/>
    </physiologicalReaction>
</comment>
<dbReference type="GO" id="GO:0006508">
    <property type="term" value="P:proteolysis"/>
    <property type="evidence" value="ECO:0007669"/>
    <property type="project" value="UniProtKB-KW"/>
</dbReference>
<dbReference type="EC" id="2.3.2.13" evidence="24"/>
<dbReference type="InterPro" id="IPR013808">
    <property type="entry name" value="Transglutaminase_AS"/>
</dbReference>
<evidence type="ECO:0000259" key="43">
    <source>
        <dbReference type="SMART" id="SM00460"/>
    </source>
</evidence>
<keyword evidence="11" id="KW-0964">Secreted</keyword>
<keyword evidence="10" id="KW-0963">Cytoplasm</keyword>
<comment type="catalytic activity">
    <reaction evidence="39">
        <text>L-glutaminyl-[protein] + (R)-noradrenaline = 5-(R)-noradrenalinyl-L-glutamyl-[protein] + NH4(+)</text>
        <dbReference type="Rhea" id="RHEA:66560"/>
        <dbReference type="Rhea" id="RHEA-COMP:10207"/>
        <dbReference type="Rhea" id="RHEA-COMP:17054"/>
        <dbReference type="ChEBI" id="CHEBI:28938"/>
        <dbReference type="ChEBI" id="CHEBI:30011"/>
        <dbReference type="ChEBI" id="CHEBI:72587"/>
        <dbReference type="ChEBI" id="CHEBI:167178"/>
    </reaction>
    <physiologicalReaction direction="left-to-right" evidence="39">
        <dbReference type="Rhea" id="RHEA:66561"/>
    </physiologicalReaction>
</comment>
<dbReference type="PANTHER" id="PTHR11590">
    <property type="entry name" value="PROTEIN-GLUTAMINE GAMMA-GLUTAMYLTRANSFERASE"/>
    <property type="match status" value="1"/>
</dbReference>
<evidence type="ECO:0000256" key="19">
    <source>
        <dbReference type="ARBA" id="ARBA00023128"/>
    </source>
</evidence>
<evidence type="ECO:0000313" key="45">
    <source>
        <dbReference type="Proteomes" id="UP001046870"/>
    </source>
</evidence>
<dbReference type="Gene3D" id="3.90.260.10">
    <property type="entry name" value="Transglutaminase-like"/>
    <property type="match status" value="1"/>
</dbReference>
<evidence type="ECO:0000256" key="16">
    <source>
        <dbReference type="ARBA" id="ARBA00022741"/>
    </source>
</evidence>
<proteinExistence type="inferred from homology"/>
<evidence type="ECO:0000256" key="42">
    <source>
        <dbReference type="PIRSR" id="PIRSR000459-2"/>
    </source>
</evidence>
<name>A0A9D3T9H9_MEGAT</name>
<dbReference type="InterPro" id="IPR002931">
    <property type="entry name" value="Transglutaminase-like"/>
</dbReference>
<dbReference type="Pfam" id="PF00927">
    <property type="entry name" value="Transglut_C"/>
    <property type="match status" value="2"/>
</dbReference>
<evidence type="ECO:0000256" key="6">
    <source>
        <dbReference type="ARBA" id="ARBA00004514"/>
    </source>
</evidence>
<dbReference type="PANTHER" id="PTHR11590:SF6">
    <property type="entry name" value="PROTEIN-GLUTAMINE GAMMA-GLUTAMYLTRANSFERASE 2"/>
    <property type="match status" value="1"/>
</dbReference>
<dbReference type="FunFam" id="2.60.40.10:FF:000090">
    <property type="entry name" value="Protein-glutamine gamma-glutamyltransferase 2"/>
    <property type="match status" value="1"/>
</dbReference>
<evidence type="ECO:0000256" key="32">
    <source>
        <dbReference type="ARBA" id="ARBA00042105"/>
    </source>
</evidence>
<dbReference type="InterPro" id="IPR014756">
    <property type="entry name" value="Ig_E-set"/>
</dbReference>
<evidence type="ECO:0000256" key="10">
    <source>
        <dbReference type="ARBA" id="ARBA00022490"/>
    </source>
</evidence>
<dbReference type="InterPro" id="IPR008958">
    <property type="entry name" value="Transglutaminase_C"/>
</dbReference>
<reference evidence="44" key="1">
    <citation type="submission" date="2021-01" db="EMBL/GenBank/DDBJ databases">
        <authorList>
            <person name="Zahm M."/>
            <person name="Roques C."/>
            <person name="Cabau C."/>
            <person name="Klopp C."/>
            <person name="Donnadieu C."/>
            <person name="Jouanno E."/>
            <person name="Lampietro C."/>
            <person name="Louis A."/>
            <person name="Herpin A."/>
            <person name="Echchiki A."/>
            <person name="Berthelot C."/>
            <person name="Parey E."/>
            <person name="Roest-Crollius H."/>
            <person name="Braasch I."/>
            <person name="Postlethwait J."/>
            <person name="Bobe J."/>
            <person name="Montfort J."/>
            <person name="Bouchez O."/>
            <person name="Begum T."/>
            <person name="Mejri S."/>
            <person name="Adams A."/>
            <person name="Chen W.-J."/>
            <person name="Guiguen Y."/>
        </authorList>
    </citation>
    <scope>NUCLEOTIDE SEQUENCE</scope>
    <source>
        <strain evidence="44">YG-15Mar2019-1</strain>
        <tissue evidence="44">Brain</tissue>
    </source>
</reference>
<dbReference type="EC" id="3.5.1.44" evidence="27"/>
<dbReference type="GO" id="GO:0003810">
    <property type="term" value="F:protein-glutamine gamma-glutamyltransferase activity"/>
    <property type="evidence" value="ECO:0007669"/>
    <property type="project" value="UniProtKB-EC"/>
</dbReference>
<evidence type="ECO:0000256" key="36">
    <source>
        <dbReference type="ARBA" id="ARBA00043138"/>
    </source>
</evidence>
<evidence type="ECO:0000256" key="11">
    <source>
        <dbReference type="ARBA" id="ARBA00022525"/>
    </source>
</evidence>
<evidence type="ECO:0000256" key="21">
    <source>
        <dbReference type="ARBA" id="ARBA00023136"/>
    </source>
</evidence>
<evidence type="ECO:0000256" key="28">
    <source>
        <dbReference type="ARBA" id="ARBA00040561"/>
    </source>
</evidence>
<evidence type="ECO:0000256" key="38">
    <source>
        <dbReference type="ARBA" id="ARBA00047876"/>
    </source>
</evidence>
<comment type="similarity">
    <text evidence="7">Belongs to the transglutaminase superfamily. Transglutaminase family.</text>
</comment>
<dbReference type="InterPro" id="IPR036985">
    <property type="entry name" value="Transglutaminase-like_sf"/>
</dbReference>
<organism evidence="44 45">
    <name type="scientific">Megalops atlanticus</name>
    <name type="common">Tarpon</name>
    <name type="synonym">Clupea gigantea</name>
    <dbReference type="NCBI Taxonomy" id="7932"/>
    <lineage>
        <taxon>Eukaryota</taxon>
        <taxon>Metazoa</taxon>
        <taxon>Chordata</taxon>
        <taxon>Craniata</taxon>
        <taxon>Vertebrata</taxon>
        <taxon>Euteleostomi</taxon>
        <taxon>Actinopterygii</taxon>
        <taxon>Neopterygii</taxon>
        <taxon>Teleostei</taxon>
        <taxon>Elopiformes</taxon>
        <taxon>Megalopidae</taxon>
        <taxon>Megalops</taxon>
    </lineage>
</organism>
<dbReference type="GO" id="GO:0005634">
    <property type="term" value="C:nucleus"/>
    <property type="evidence" value="ECO:0007669"/>
    <property type="project" value="UniProtKB-SubCell"/>
</dbReference>
<keyword evidence="45" id="KW-1185">Reference proteome</keyword>
<keyword evidence="23" id="KW-0012">Acyltransferase</keyword>
<keyword evidence="9" id="KW-1003">Cell membrane</keyword>
<keyword evidence="16" id="KW-0547">Nucleotide-binding</keyword>
<comment type="catalytic activity">
    <reaction evidence="25">
        <text>L-glutaminyl-[protein] + serotonin = 5-serotonyl-L-glutamyl-[protein] + NH4(+)</text>
        <dbReference type="Rhea" id="RHEA:66552"/>
        <dbReference type="Rhea" id="RHEA-COMP:10207"/>
        <dbReference type="Rhea" id="RHEA-COMP:17052"/>
        <dbReference type="ChEBI" id="CHEBI:28938"/>
        <dbReference type="ChEBI" id="CHEBI:30011"/>
        <dbReference type="ChEBI" id="CHEBI:167174"/>
        <dbReference type="ChEBI" id="CHEBI:350546"/>
    </reaction>
    <physiologicalReaction direction="left-to-right" evidence="25">
        <dbReference type="Rhea" id="RHEA:66553"/>
    </physiologicalReaction>
</comment>
<evidence type="ECO:0000256" key="25">
    <source>
        <dbReference type="ARBA" id="ARBA00036377"/>
    </source>
</evidence>
<evidence type="ECO:0000256" key="17">
    <source>
        <dbReference type="ARBA" id="ARBA00022801"/>
    </source>
</evidence>
<evidence type="ECO:0000256" key="33">
    <source>
        <dbReference type="ARBA" id="ARBA00042239"/>
    </source>
</evidence>
<evidence type="ECO:0000256" key="41">
    <source>
        <dbReference type="PIRSR" id="PIRSR000459-1"/>
    </source>
</evidence>
<evidence type="ECO:0000256" key="34">
    <source>
        <dbReference type="ARBA" id="ARBA00042912"/>
    </source>
</evidence>
<comment type="caution">
    <text evidence="44">The sequence shown here is derived from an EMBL/GenBank/DDBJ whole genome shotgun (WGS) entry which is preliminary data.</text>
</comment>
<feature type="binding site" evidence="42">
    <location>
        <position position="399"/>
    </location>
    <ligand>
        <name>Ca(2+)</name>
        <dbReference type="ChEBI" id="CHEBI:29108"/>
    </ligand>
</feature>
<dbReference type="OrthoDB" id="437511at2759"/>
<keyword evidence="15 42" id="KW-0479">Metal-binding</keyword>
<accession>A0A9D3T9H9</accession>
<dbReference type="Pfam" id="PF00868">
    <property type="entry name" value="Transglut_N"/>
    <property type="match status" value="1"/>
</dbReference>
<keyword evidence="17" id="KW-0378">Hydrolase</keyword>